<dbReference type="NCBIfam" id="TIGR03436">
    <property type="entry name" value="acidobact_VWFA"/>
    <property type="match status" value="1"/>
</dbReference>
<dbReference type="RefSeq" id="WP_083345034.1">
    <property type="nucleotide sequence ID" value="NZ_LT629690.1"/>
</dbReference>
<evidence type="ECO:0000313" key="1">
    <source>
        <dbReference type="EMBL" id="SDF31357.1"/>
    </source>
</evidence>
<keyword evidence="2" id="KW-1185">Reference proteome</keyword>
<dbReference type="Proteomes" id="UP000182427">
    <property type="component" value="Chromosome I"/>
</dbReference>
<organism evidence="1 2">
    <name type="scientific">Terriglobus roseus</name>
    <dbReference type="NCBI Taxonomy" id="392734"/>
    <lineage>
        <taxon>Bacteria</taxon>
        <taxon>Pseudomonadati</taxon>
        <taxon>Acidobacteriota</taxon>
        <taxon>Terriglobia</taxon>
        <taxon>Terriglobales</taxon>
        <taxon>Acidobacteriaceae</taxon>
        <taxon>Terriglobus</taxon>
    </lineage>
</organism>
<proteinExistence type="predicted"/>
<sequence length="584" mass="63059">MPRALKYLAAFIVMPLLAQKPSTDTPTLKTAARLVLVDVVVTDHNGKAVRGLKAADFRLTEDSTSQTLRNFEEHVAGASAQAGAIQMPPGMFTNFTTTPPDNVTNILLIDRLNTDQIDQLNLHRQLATFLKNAVPGTRIGIFILGSQLSMLQGPTTDLTRLRAAMQSATTREATLKPDQLHDSFADQMENLGAPPAVVGSLRQFEAQTNANQLDFRVKSTLAAMNQLGRYLSGLPGRKNLVWLSGSFPLNVFPDSTRAPGDPFATSANYQAELRKTTSLLAQAQVAVYPVGAAGLRVSPVFEAENNKTYSNRLHASLPSRGATDNAEFESTVLAENDTMNVMAQSTGGRAFHDTNGLADAVASALTDGADYYTLAYTPTNAKTDGGYRKIKLQLSNPAYMLRYRRGYFASPANVAAQTSAAMRGATSLGAPAPAEIFLKSAVFPATPDNPEEVEAAPHNLLAANVVGPFQRYTIDTIVNPTDLAFEHGDDDKVRASFDVAVLVYRADGVLMNHLTNQLHASATQQELQKDMQQGIQFHEEISVPAKGDYFLRIVVHDVVTDKVGAVEVPIDSVRKLAPLHAATK</sequence>
<dbReference type="OrthoDB" id="127623at2"/>
<evidence type="ECO:0000313" key="2">
    <source>
        <dbReference type="Proteomes" id="UP000182427"/>
    </source>
</evidence>
<dbReference type="AlphaFoldDB" id="A0A1G7K2K8"/>
<dbReference type="EMBL" id="LT629690">
    <property type="protein sequence ID" value="SDF31357.1"/>
    <property type="molecule type" value="Genomic_DNA"/>
</dbReference>
<reference evidence="2" key="1">
    <citation type="submission" date="2016-10" db="EMBL/GenBank/DDBJ databases">
        <authorList>
            <person name="Varghese N."/>
            <person name="Submissions S."/>
        </authorList>
    </citation>
    <scope>NUCLEOTIDE SEQUENCE [LARGE SCALE GENOMIC DNA]</scope>
    <source>
        <strain evidence="2">GAS232</strain>
    </source>
</reference>
<name>A0A1G7K2K8_9BACT</name>
<gene>
    <name evidence="1" type="ORF">SAMN05444167_2035</name>
</gene>
<protein>
    <submittedName>
        <fullName evidence="1">VWFA-related domain-containing protein</fullName>
    </submittedName>
</protein>
<accession>A0A1G7K2K8</accession>
<dbReference type="InterPro" id="IPR017802">
    <property type="entry name" value="VWFA-rel_acidobac-type"/>
</dbReference>